<evidence type="ECO:0000256" key="3">
    <source>
        <dbReference type="ARBA" id="ARBA00022801"/>
    </source>
</evidence>
<dbReference type="STRING" id="872970.SAMN04488134_10619"/>
<evidence type="ECO:0000256" key="6">
    <source>
        <dbReference type="RuleBase" id="RU004355"/>
    </source>
</evidence>
<dbReference type="NCBIfam" id="TIGR00237">
    <property type="entry name" value="xseA"/>
    <property type="match status" value="1"/>
</dbReference>
<protein>
    <recommendedName>
        <fullName evidence="5">Exodeoxyribonuclease 7 large subunit</fullName>
        <ecNumber evidence="5">3.1.11.6</ecNumber>
    </recommendedName>
    <alternativeName>
        <fullName evidence="5">Exodeoxyribonuclease VII large subunit</fullName>
        <shortName evidence="5">Exonuclease VII large subunit</shortName>
    </alternativeName>
</protein>
<dbReference type="HAMAP" id="MF_00378">
    <property type="entry name" value="Exonuc_7_L"/>
    <property type="match status" value="1"/>
</dbReference>
<dbReference type="Proteomes" id="UP000199300">
    <property type="component" value="Unassembled WGS sequence"/>
</dbReference>
<comment type="subunit">
    <text evidence="5">Heterooligomer composed of large and small subunits.</text>
</comment>
<evidence type="ECO:0000313" key="11">
    <source>
        <dbReference type="Proteomes" id="UP000199300"/>
    </source>
</evidence>
<dbReference type="GO" id="GO:0003676">
    <property type="term" value="F:nucleic acid binding"/>
    <property type="evidence" value="ECO:0007669"/>
    <property type="project" value="InterPro"/>
</dbReference>
<comment type="catalytic activity">
    <reaction evidence="5 6">
        <text>Exonucleolytic cleavage in either 5'- to 3'- or 3'- to 5'-direction to yield nucleoside 5'-phosphates.</text>
        <dbReference type="EC" id="3.1.11.6"/>
    </reaction>
</comment>
<dbReference type="InterPro" id="IPR025824">
    <property type="entry name" value="OB-fold_nuc-bd_dom"/>
</dbReference>
<accession>A0A1H8NLF4</accession>
<keyword evidence="3 5" id="KW-0378">Hydrolase</keyword>
<comment type="function">
    <text evidence="5">Bidirectionally degrades single-stranded DNA into large acid-insoluble oligonucleotides, which are then degraded further into small acid-soluble oligonucleotides.</text>
</comment>
<dbReference type="RefSeq" id="WP_091497217.1">
    <property type="nucleotide sequence ID" value="NZ_FODJ01000006.1"/>
</dbReference>
<dbReference type="GO" id="GO:0005737">
    <property type="term" value="C:cytoplasm"/>
    <property type="evidence" value="ECO:0007669"/>
    <property type="project" value="UniProtKB-SubCell"/>
</dbReference>
<sequence>MAEQYLTVTALTRYIKRKFEVDQHLSTVWLKAEISNFKHHSRGHMYFTLKDDQARILAVMFAGHNRNMKFEPENGMTVIVKGEVSVYEPQGQYQLYVQEMIPDGVGALHLAFEQLKTKLAAEGLFANERKKVIPKFPDHVAIITSETGAAVRDVLITLSRRYQRAQVSIFPTLVQGSDAKFSLVKRIKQANLDSTIDVIILARGGGSIEELWSFNEEMVARAIAESRIPIISGVGHETDTTITDFVADLRAPTPTGAAELAVPVQGQIQQQITQLRKALDKEILNRIETNKSKLTRLGTSYAFKYPQQLISQKEQELDRLMERLQVKTEQILQHKEHQFKAISSRLNLKLINQEMKQLQQQKEFLMKAIEVALKNRIQDKKNLFSKKLDKLDMLSPLSIMKRGYALNYQADGTLIKSVKAVQPGDQITVKLQDGTMDCQVWGIEEE</sequence>
<evidence type="ECO:0000256" key="2">
    <source>
        <dbReference type="ARBA" id="ARBA00022722"/>
    </source>
</evidence>
<dbReference type="CDD" id="cd04489">
    <property type="entry name" value="ExoVII_LU_OBF"/>
    <property type="match status" value="1"/>
</dbReference>
<evidence type="ECO:0000313" key="10">
    <source>
        <dbReference type="EMBL" id="SEO30238.1"/>
    </source>
</evidence>
<dbReference type="OrthoDB" id="9802795at2"/>
<comment type="similarity">
    <text evidence="5 6">Belongs to the XseA family.</text>
</comment>
<keyword evidence="2 5" id="KW-0540">Nuclease</keyword>
<feature type="domain" description="Exonuclease VII large subunit C-terminal" evidence="8">
    <location>
        <begin position="124"/>
        <end position="439"/>
    </location>
</feature>
<keyword evidence="11" id="KW-1185">Reference proteome</keyword>
<gene>
    <name evidence="5" type="primary">xseA</name>
    <name evidence="10" type="ORF">SAMN04488134_10619</name>
</gene>
<reference evidence="10 11" key="1">
    <citation type="submission" date="2016-10" db="EMBL/GenBank/DDBJ databases">
        <authorList>
            <person name="de Groot N.N."/>
        </authorList>
    </citation>
    <scope>NUCLEOTIDE SEQUENCE [LARGE SCALE GENOMIC DNA]</scope>
    <source>
        <strain evidence="10 11">CGMCC 1.10434</strain>
    </source>
</reference>
<evidence type="ECO:0000259" key="9">
    <source>
        <dbReference type="Pfam" id="PF13742"/>
    </source>
</evidence>
<evidence type="ECO:0000256" key="1">
    <source>
        <dbReference type="ARBA" id="ARBA00022490"/>
    </source>
</evidence>
<organism evidence="10 11">
    <name type="scientific">Amphibacillus marinus</name>
    <dbReference type="NCBI Taxonomy" id="872970"/>
    <lineage>
        <taxon>Bacteria</taxon>
        <taxon>Bacillati</taxon>
        <taxon>Bacillota</taxon>
        <taxon>Bacilli</taxon>
        <taxon>Bacillales</taxon>
        <taxon>Bacillaceae</taxon>
        <taxon>Amphibacillus</taxon>
    </lineage>
</organism>
<feature type="domain" description="OB-fold nucleic acid binding" evidence="9">
    <location>
        <begin position="6"/>
        <end position="100"/>
    </location>
</feature>
<dbReference type="InterPro" id="IPR020579">
    <property type="entry name" value="Exonuc_VII_lsu_C"/>
</dbReference>
<dbReference type="GO" id="GO:0006308">
    <property type="term" value="P:DNA catabolic process"/>
    <property type="evidence" value="ECO:0007669"/>
    <property type="project" value="UniProtKB-UniRule"/>
</dbReference>
<proteinExistence type="inferred from homology"/>
<dbReference type="AlphaFoldDB" id="A0A1H8NLF4"/>
<keyword evidence="4 5" id="KW-0269">Exonuclease</keyword>
<dbReference type="InterPro" id="IPR003753">
    <property type="entry name" value="Exonuc_VII_L"/>
</dbReference>
<evidence type="ECO:0000256" key="5">
    <source>
        <dbReference type="HAMAP-Rule" id="MF_00378"/>
    </source>
</evidence>
<dbReference type="GO" id="GO:0009318">
    <property type="term" value="C:exodeoxyribonuclease VII complex"/>
    <property type="evidence" value="ECO:0007669"/>
    <property type="project" value="UniProtKB-UniRule"/>
</dbReference>
<evidence type="ECO:0000256" key="7">
    <source>
        <dbReference type="SAM" id="Coils"/>
    </source>
</evidence>
<evidence type="ECO:0000256" key="4">
    <source>
        <dbReference type="ARBA" id="ARBA00022839"/>
    </source>
</evidence>
<comment type="subcellular location">
    <subcellularLocation>
        <location evidence="5 6">Cytoplasm</location>
    </subcellularLocation>
</comment>
<dbReference type="PANTHER" id="PTHR30008">
    <property type="entry name" value="EXODEOXYRIBONUCLEASE 7 LARGE SUBUNIT"/>
    <property type="match status" value="1"/>
</dbReference>
<dbReference type="PANTHER" id="PTHR30008:SF0">
    <property type="entry name" value="EXODEOXYRIBONUCLEASE 7 LARGE SUBUNIT"/>
    <property type="match status" value="1"/>
</dbReference>
<dbReference type="EC" id="3.1.11.6" evidence="5"/>
<dbReference type="Pfam" id="PF02601">
    <property type="entry name" value="Exonuc_VII_L"/>
    <property type="match status" value="1"/>
</dbReference>
<feature type="coiled-coil region" evidence="7">
    <location>
        <begin position="310"/>
        <end position="375"/>
    </location>
</feature>
<keyword evidence="1 5" id="KW-0963">Cytoplasm</keyword>
<dbReference type="GO" id="GO:0008855">
    <property type="term" value="F:exodeoxyribonuclease VII activity"/>
    <property type="evidence" value="ECO:0007669"/>
    <property type="project" value="UniProtKB-UniRule"/>
</dbReference>
<keyword evidence="7" id="KW-0175">Coiled coil</keyword>
<dbReference type="EMBL" id="FODJ01000006">
    <property type="protein sequence ID" value="SEO30238.1"/>
    <property type="molecule type" value="Genomic_DNA"/>
</dbReference>
<evidence type="ECO:0000259" key="8">
    <source>
        <dbReference type="Pfam" id="PF02601"/>
    </source>
</evidence>
<dbReference type="Pfam" id="PF13742">
    <property type="entry name" value="tRNA_anti_2"/>
    <property type="match status" value="1"/>
</dbReference>
<name>A0A1H8NLF4_9BACI</name>